<dbReference type="SUPFAM" id="SSF51419">
    <property type="entry name" value="PLP-binding barrel"/>
    <property type="match status" value="1"/>
</dbReference>
<reference evidence="9" key="1">
    <citation type="submission" date="2016-10" db="EMBL/GenBank/DDBJ databases">
        <authorList>
            <person name="Varghese N."/>
            <person name="Submissions S."/>
        </authorList>
    </citation>
    <scope>NUCLEOTIDE SEQUENCE [LARGE SCALE GENOMIC DNA]</scope>
    <source>
        <strain evidence="9">DSM 20524</strain>
    </source>
</reference>
<evidence type="ECO:0000313" key="9">
    <source>
        <dbReference type="Proteomes" id="UP000198929"/>
    </source>
</evidence>
<dbReference type="Pfam" id="PF01168">
    <property type="entry name" value="Ala_racemase_N"/>
    <property type="match status" value="1"/>
</dbReference>
<comment type="similarity">
    <text evidence="4">Belongs to the alanine racemase family.</text>
</comment>
<dbReference type="GO" id="GO:0009252">
    <property type="term" value="P:peptidoglycan biosynthetic process"/>
    <property type="evidence" value="ECO:0007669"/>
    <property type="project" value="TreeGrafter"/>
</dbReference>
<gene>
    <name evidence="8" type="ORF">SAMN05661109_00717</name>
</gene>
<sequence>METMSLLSTRIDLSAIAHNTRLIKDMVAPAQLMCVVKADGYNHGSARVVPVMEANGADSFGVATFAEAHAVRKLTGKPVLAWIWSLNDDIPAGIQVGVPTVGHLRRLVADPTERTVYLMVETGMNRNGIDQAEWAEAFELAAGASHLRVEGLMSHLACADEPADPFTNEQANTFRRAIAQGRAAGLSLPTNHLANSPATLTRPDLYFDQVRPGVALYGLEPIFGADHGLKPAMTWRAEVAAVKPIVKGEGTSYGLTWRAPADGYTAVIPAGYADGLPRNWQDAIEVTIGGVRYPQVGRVCMDQFVVWLGATGDAPASPVSVGDEAIIFGPGGVSATELADRAGTINYEVVCRPTGRNQREYIDADSKPEKEA</sequence>
<feature type="active site" description="Proton acceptor; specific for D-alanine" evidence="4">
    <location>
        <position position="37"/>
    </location>
</feature>
<dbReference type="PRINTS" id="PR00992">
    <property type="entry name" value="ALARACEMASE"/>
</dbReference>
<dbReference type="EMBL" id="FOGQ01000002">
    <property type="protein sequence ID" value="SER65667.1"/>
    <property type="molecule type" value="Genomic_DNA"/>
</dbReference>
<evidence type="ECO:0000256" key="5">
    <source>
        <dbReference type="PIRSR" id="PIRSR600821-50"/>
    </source>
</evidence>
<dbReference type="HAMAP" id="MF_01201">
    <property type="entry name" value="Ala_racemase"/>
    <property type="match status" value="1"/>
</dbReference>
<dbReference type="InterPro" id="IPR000821">
    <property type="entry name" value="Ala_racemase"/>
</dbReference>
<dbReference type="UniPathway" id="UPA00042">
    <property type="reaction ID" value="UER00497"/>
</dbReference>
<dbReference type="STRING" id="1121357.SAMN05661109_00717"/>
<dbReference type="InterPro" id="IPR011079">
    <property type="entry name" value="Ala_racemase_C"/>
</dbReference>
<dbReference type="InterPro" id="IPR009006">
    <property type="entry name" value="Ala_racemase/Decarboxylase_C"/>
</dbReference>
<name>A0A1H9QZ56_9CORY</name>
<keyword evidence="3 4" id="KW-0413">Isomerase</keyword>
<evidence type="ECO:0000313" key="8">
    <source>
        <dbReference type="EMBL" id="SER65667.1"/>
    </source>
</evidence>
<feature type="modified residue" description="N6-(pyridoxal phosphate)lysine" evidence="4 5">
    <location>
        <position position="37"/>
    </location>
</feature>
<comment type="cofactor">
    <cofactor evidence="1 4 5">
        <name>pyridoxal 5'-phosphate</name>
        <dbReference type="ChEBI" id="CHEBI:597326"/>
    </cofactor>
</comment>
<keyword evidence="2 4" id="KW-0663">Pyridoxal phosphate</keyword>
<dbReference type="SUPFAM" id="SSF50621">
    <property type="entry name" value="Alanine racemase C-terminal domain-like"/>
    <property type="match status" value="1"/>
</dbReference>
<dbReference type="NCBIfam" id="TIGR00492">
    <property type="entry name" value="alr"/>
    <property type="match status" value="1"/>
</dbReference>
<evidence type="ECO:0000256" key="3">
    <source>
        <dbReference type="ARBA" id="ARBA00023235"/>
    </source>
</evidence>
<dbReference type="GO" id="GO:0008784">
    <property type="term" value="F:alanine racemase activity"/>
    <property type="evidence" value="ECO:0007669"/>
    <property type="project" value="UniProtKB-UniRule"/>
</dbReference>
<keyword evidence="9" id="KW-1185">Reference proteome</keyword>
<dbReference type="InterPro" id="IPR029066">
    <property type="entry name" value="PLP-binding_barrel"/>
</dbReference>
<dbReference type="EC" id="5.1.1.1" evidence="4"/>
<dbReference type="Proteomes" id="UP000198929">
    <property type="component" value="Unassembled WGS sequence"/>
</dbReference>
<comment type="pathway">
    <text evidence="4">Amino-acid biosynthesis; D-alanine biosynthesis; D-alanine from L-alanine: step 1/1.</text>
</comment>
<feature type="active site" description="Proton acceptor; specific for L-alanine" evidence="4">
    <location>
        <position position="253"/>
    </location>
</feature>
<dbReference type="GO" id="GO:0030170">
    <property type="term" value="F:pyridoxal phosphate binding"/>
    <property type="evidence" value="ECO:0007669"/>
    <property type="project" value="UniProtKB-UniRule"/>
</dbReference>
<accession>A0A1H9QZ56</accession>
<evidence type="ECO:0000256" key="6">
    <source>
        <dbReference type="PIRSR" id="PIRSR600821-52"/>
    </source>
</evidence>
<dbReference type="Gene3D" id="3.20.20.10">
    <property type="entry name" value="Alanine racemase"/>
    <property type="match status" value="1"/>
</dbReference>
<evidence type="ECO:0000259" key="7">
    <source>
        <dbReference type="SMART" id="SM01005"/>
    </source>
</evidence>
<evidence type="ECO:0000256" key="2">
    <source>
        <dbReference type="ARBA" id="ARBA00022898"/>
    </source>
</evidence>
<proteinExistence type="inferred from homology"/>
<dbReference type="Gene3D" id="2.40.37.10">
    <property type="entry name" value="Lyase, Ornithine Decarboxylase, Chain A, domain 1"/>
    <property type="match status" value="1"/>
</dbReference>
<feature type="domain" description="Alanine racemase C-terminal" evidence="7">
    <location>
        <begin position="232"/>
        <end position="362"/>
    </location>
</feature>
<dbReference type="Pfam" id="PF00842">
    <property type="entry name" value="Ala_racemase_C"/>
    <property type="match status" value="1"/>
</dbReference>
<protein>
    <recommendedName>
        <fullName evidence="4">Alanine racemase</fullName>
        <ecNumber evidence="4">5.1.1.1</ecNumber>
    </recommendedName>
</protein>
<dbReference type="GO" id="GO:0030632">
    <property type="term" value="P:D-alanine biosynthetic process"/>
    <property type="evidence" value="ECO:0007669"/>
    <property type="project" value="UniProtKB-UniRule"/>
</dbReference>
<dbReference type="CDD" id="cd00430">
    <property type="entry name" value="PLPDE_III_AR"/>
    <property type="match status" value="1"/>
</dbReference>
<feature type="binding site" evidence="4 6">
    <location>
        <position position="126"/>
    </location>
    <ligand>
        <name>substrate</name>
    </ligand>
</feature>
<dbReference type="InterPro" id="IPR001608">
    <property type="entry name" value="Ala_racemase_N"/>
</dbReference>
<dbReference type="PANTHER" id="PTHR30511:SF0">
    <property type="entry name" value="ALANINE RACEMASE, CATABOLIC-RELATED"/>
    <property type="match status" value="1"/>
</dbReference>
<evidence type="ECO:0000256" key="1">
    <source>
        <dbReference type="ARBA" id="ARBA00001933"/>
    </source>
</evidence>
<comment type="catalytic activity">
    <reaction evidence="4">
        <text>L-alanine = D-alanine</text>
        <dbReference type="Rhea" id="RHEA:20249"/>
        <dbReference type="ChEBI" id="CHEBI:57416"/>
        <dbReference type="ChEBI" id="CHEBI:57972"/>
        <dbReference type="EC" id="5.1.1.1"/>
    </reaction>
</comment>
<dbReference type="SMART" id="SM01005">
    <property type="entry name" value="Ala_racemase_C"/>
    <property type="match status" value="1"/>
</dbReference>
<dbReference type="AlphaFoldDB" id="A0A1H9QZ56"/>
<dbReference type="PANTHER" id="PTHR30511">
    <property type="entry name" value="ALANINE RACEMASE"/>
    <property type="match status" value="1"/>
</dbReference>
<evidence type="ECO:0000256" key="4">
    <source>
        <dbReference type="HAMAP-Rule" id="MF_01201"/>
    </source>
</evidence>
<comment type="function">
    <text evidence="4">Catalyzes the interconversion of L-alanine and D-alanine. May also act on other amino acids.</text>
</comment>
<feature type="binding site" evidence="4 6">
    <location>
        <position position="301"/>
    </location>
    <ligand>
        <name>substrate</name>
    </ligand>
</feature>
<dbReference type="GO" id="GO:0005829">
    <property type="term" value="C:cytosol"/>
    <property type="evidence" value="ECO:0007669"/>
    <property type="project" value="TreeGrafter"/>
</dbReference>
<organism evidence="8 9">
    <name type="scientific">Corynebacterium cystitidis DSM 20524</name>
    <dbReference type="NCBI Taxonomy" id="1121357"/>
    <lineage>
        <taxon>Bacteria</taxon>
        <taxon>Bacillati</taxon>
        <taxon>Actinomycetota</taxon>
        <taxon>Actinomycetes</taxon>
        <taxon>Mycobacteriales</taxon>
        <taxon>Corynebacteriaceae</taxon>
        <taxon>Corynebacterium</taxon>
    </lineage>
</organism>